<dbReference type="AlphaFoldDB" id="A0A518V1T7"/>
<keyword evidence="2" id="KW-1185">Reference proteome</keyword>
<dbReference type="EMBL" id="CP033461">
    <property type="protein sequence ID" value="QDX90957.1"/>
    <property type="molecule type" value="Genomic_DNA"/>
</dbReference>
<gene>
    <name evidence="1" type="ORF">EEL30_00295</name>
</gene>
<reference evidence="1 2" key="1">
    <citation type="submission" date="2018-11" db="EMBL/GenBank/DDBJ databases">
        <title>Phylogenetic determinants of toxin gene distribution in genomes of Brevibacillus laterosporus.</title>
        <authorList>
            <person name="Glare T.R."/>
            <person name="Durrant A."/>
            <person name="Berry C."/>
            <person name="Palma L."/>
            <person name="Ormskirk M."/>
            <person name="Cox M.O."/>
        </authorList>
    </citation>
    <scope>NUCLEOTIDE SEQUENCE [LARGE SCALE GENOMIC DNA]</scope>
    <source>
        <strain evidence="1 2">1821L</strain>
        <plasmid evidence="1 2">p1821L01</plasmid>
    </source>
</reference>
<proteinExistence type="predicted"/>
<geneLocation type="plasmid" evidence="1 2">
    <name>p1821L01</name>
</geneLocation>
<name>A0A518V1T7_BRELA</name>
<dbReference type="OrthoDB" id="9905152at2"/>
<sequence length="109" mass="13149">MKFFGVLLRKELNKRSESAKKMMTSQIKYRILEYFYSNTHVSLIDFDSFSQQDIINLIEDTHGIDNEDLIDDLYGLWYNPIYEYCRSTNNNYVLHHSKKKIYESEDDFI</sequence>
<evidence type="ECO:0000313" key="1">
    <source>
        <dbReference type="EMBL" id="QDX90957.1"/>
    </source>
</evidence>
<evidence type="ECO:0000313" key="2">
    <source>
        <dbReference type="Proteomes" id="UP000319432"/>
    </source>
</evidence>
<accession>A0A518V1T7</accession>
<dbReference type="Proteomes" id="UP000319432">
    <property type="component" value="Plasmid p1821L01"/>
</dbReference>
<keyword evidence="1" id="KW-0614">Plasmid</keyword>
<protein>
    <submittedName>
        <fullName evidence="1">Uncharacterized protein</fullName>
    </submittedName>
</protein>
<organism evidence="1 2">
    <name type="scientific">Brevibacillus laterosporus</name>
    <name type="common">Bacillus laterosporus</name>
    <dbReference type="NCBI Taxonomy" id="1465"/>
    <lineage>
        <taxon>Bacteria</taxon>
        <taxon>Bacillati</taxon>
        <taxon>Bacillota</taxon>
        <taxon>Bacilli</taxon>
        <taxon>Bacillales</taxon>
        <taxon>Paenibacillaceae</taxon>
        <taxon>Brevibacillus</taxon>
    </lineage>
</organism>